<name>A0A4Y6UFB5_9PROT</name>
<dbReference type="SUPFAM" id="SSF46955">
    <property type="entry name" value="Putative DNA-binding domain"/>
    <property type="match status" value="1"/>
</dbReference>
<evidence type="ECO:0000256" key="2">
    <source>
        <dbReference type="SAM" id="MobiDB-lite"/>
    </source>
</evidence>
<dbReference type="Pfam" id="PF13411">
    <property type="entry name" value="MerR_1"/>
    <property type="match status" value="1"/>
</dbReference>
<evidence type="ECO:0000256" key="1">
    <source>
        <dbReference type="ARBA" id="ARBA00023125"/>
    </source>
</evidence>
<dbReference type="Proteomes" id="UP000316313">
    <property type="component" value="Chromosome"/>
</dbReference>
<dbReference type="KEGG" id="ssam:E3D00_00560"/>
<feature type="domain" description="HTH merR-type" evidence="3">
    <location>
        <begin position="31"/>
        <end position="99"/>
    </location>
</feature>
<protein>
    <submittedName>
        <fullName evidence="4">MerR family transcriptional regulator</fullName>
    </submittedName>
</protein>
<organism evidence="4 5">
    <name type="scientific">Swingsia samuiensis</name>
    <dbReference type="NCBI Taxonomy" id="1293412"/>
    <lineage>
        <taxon>Bacteria</taxon>
        <taxon>Pseudomonadati</taxon>
        <taxon>Pseudomonadota</taxon>
        <taxon>Alphaproteobacteria</taxon>
        <taxon>Acetobacterales</taxon>
        <taxon>Acetobacteraceae</taxon>
        <taxon>Swingsia</taxon>
    </lineage>
</organism>
<keyword evidence="1" id="KW-0238">DNA-binding</keyword>
<proteinExistence type="predicted"/>
<sequence>MTGSSDEFGENVVSAKPVQTKTSKAPDAYRTISEVADELHIPQHRLRAWETIYPGVKPFRGEGGRRYYNPEHIEKLKLISELLYTHGYKPHAVLRILKAQKAHHTEEQVKNSIEEEPLLVEQAAASTENELAMSAQSDERNEEERTSSDAEDEFEKELFTLMEKNQSLENENNLLRKELKEILVELQALRALLPA</sequence>
<dbReference type="InterPro" id="IPR009061">
    <property type="entry name" value="DNA-bd_dom_put_sf"/>
</dbReference>
<dbReference type="AlphaFoldDB" id="A0A4Y6UFB5"/>
<feature type="region of interest" description="Disordered" evidence="2">
    <location>
        <begin position="1"/>
        <end position="26"/>
    </location>
</feature>
<evidence type="ECO:0000313" key="4">
    <source>
        <dbReference type="EMBL" id="QDH16229.1"/>
    </source>
</evidence>
<feature type="compositionally biased region" description="Basic and acidic residues" evidence="2">
    <location>
        <begin position="137"/>
        <end position="148"/>
    </location>
</feature>
<evidence type="ECO:0000313" key="5">
    <source>
        <dbReference type="Proteomes" id="UP000316313"/>
    </source>
</evidence>
<dbReference type="SMART" id="SM00422">
    <property type="entry name" value="HTH_MERR"/>
    <property type="match status" value="1"/>
</dbReference>
<dbReference type="OrthoDB" id="9810140at2"/>
<dbReference type="InterPro" id="IPR047057">
    <property type="entry name" value="MerR_fam"/>
</dbReference>
<dbReference type="GO" id="GO:0003677">
    <property type="term" value="F:DNA binding"/>
    <property type="evidence" value="ECO:0007669"/>
    <property type="project" value="UniProtKB-KW"/>
</dbReference>
<dbReference type="GO" id="GO:0003700">
    <property type="term" value="F:DNA-binding transcription factor activity"/>
    <property type="evidence" value="ECO:0007669"/>
    <property type="project" value="InterPro"/>
</dbReference>
<dbReference type="PANTHER" id="PTHR30204:SF15">
    <property type="entry name" value="BLL5018 PROTEIN"/>
    <property type="match status" value="1"/>
</dbReference>
<dbReference type="RefSeq" id="WP_141458989.1">
    <property type="nucleotide sequence ID" value="NZ_CP038141.1"/>
</dbReference>
<gene>
    <name evidence="4" type="ORF">E3D00_00560</name>
</gene>
<reference evidence="4 5" key="1">
    <citation type="submission" date="2019-03" db="EMBL/GenBank/DDBJ databases">
        <title>The complete genome sequence of Swingsia samuiensis NBRC107927(T).</title>
        <authorList>
            <person name="Chua K.-O."/>
            <person name="Chan K.-G."/>
            <person name="See-Too W.-S."/>
        </authorList>
    </citation>
    <scope>NUCLEOTIDE SEQUENCE [LARGE SCALE GENOMIC DNA]</scope>
    <source>
        <strain evidence="4 5">AH83</strain>
    </source>
</reference>
<accession>A0A4Y6UFB5</accession>
<dbReference type="PANTHER" id="PTHR30204">
    <property type="entry name" value="REDOX-CYCLING DRUG-SENSING TRANSCRIPTIONAL ACTIVATOR SOXR"/>
    <property type="match status" value="1"/>
</dbReference>
<dbReference type="PROSITE" id="PS50937">
    <property type="entry name" value="HTH_MERR_2"/>
    <property type="match status" value="1"/>
</dbReference>
<feature type="region of interest" description="Disordered" evidence="2">
    <location>
        <begin position="127"/>
        <end position="156"/>
    </location>
</feature>
<dbReference type="EMBL" id="CP038141">
    <property type="protein sequence ID" value="QDH16229.1"/>
    <property type="molecule type" value="Genomic_DNA"/>
</dbReference>
<evidence type="ECO:0000259" key="3">
    <source>
        <dbReference type="PROSITE" id="PS50937"/>
    </source>
</evidence>
<keyword evidence="5" id="KW-1185">Reference proteome</keyword>
<dbReference type="Gene3D" id="1.10.1660.10">
    <property type="match status" value="1"/>
</dbReference>
<dbReference type="InterPro" id="IPR000551">
    <property type="entry name" value="MerR-type_HTH_dom"/>
</dbReference>